<reference evidence="2 3" key="1">
    <citation type="journal article" date="2012" name="J. Virol.">
        <title>Complete Genome Sequences of 138 Mycobacteriophages.</title>
        <authorList>
            <consortium name="the Science Education Alliance Phage Hunters Advancing Genomics and Evolutionary Science Program"/>
            <consortium name="the KwaZulu-Natal Research Institute for Tuberculosis and HIV Mycobacterial Genetics Course Students"/>
            <consortium name="the Phage Hunters Integrating Research and Education Program"/>
            <person name="Hatfull G.F."/>
        </authorList>
    </citation>
    <scope>NUCLEOTIDE SEQUENCE [LARGE SCALE GENOMIC DNA]</scope>
    <source>
        <strain evidence="2">Lesedi</strain>
    </source>
</reference>
<protein>
    <submittedName>
        <fullName evidence="2">Uncharacterized protein</fullName>
    </submittedName>
</protein>
<name>G1D3N5_9CAUD</name>
<dbReference type="Proteomes" id="UP000008415">
    <property type="component" value="Segment"/>
</dbReference>
<organism evidence="2 3">
    <name type="scientific">Mycobacterium phage Lesedi</name>
    <dbReference type="NCBI Taxonomy" id="2922211"/>
    <lineage>
        <taxon>Viruses</taxon>
        <taxon>Duplodnaviria</taxon>
        <taxon>Heunggongvirae</taxon>
        <taxon>Uroviricota</taxon>
        <taxon>Caudoviricetes</taxon>
        <taxon>Fromanvirus</taxon>
        <taxon>Fromanvirus lesedi</taxon>
    </lineage>
</organism>
<evidence type="ECO:0000313" key="2">
    <source>
        <dbReference type="EMBL" id="AEK09385.1"/>
    </source>
</evidence>
<accession>G1D3N5</accession>
<keyword evidence="3" id="KW-1185">Reference proteome</keyword>
<evidence type="ECO:0000256" key="1">
    <source>
        <dbReference type="SAM" id="MobiDB-lite"/>
    </source>
</evidence>
<dbReference type="EMBL" id="JF937100">
    <property type="protein sequence ID" value="AEK09385.1"/>
    <property type="molecule type" value="Genomic_DNA"/>
</dbReference>
<proteinExistence type="predicted"/>
<feature type="region of interest" description="Disordered" evidence="1">
    <location>
        <begin position="28"/>
        <end position="57"/>
    </location>
</feature>
<sequence length="57" mass="6299">MPHTLPTRSTLHVHTLCPSPLQLRTHSYTPQPPCAQHTPAAVPAPHIRPGCVYETRP</sequence>
<evidence type="ECO:0000313" key="3">
    <source>
        <dbReference type="Proteomes" id="UP000008415"/>
    </source>
</evidence>
<dbReference type="RefSeq" id="YP_009636911.1">
    <property type="nucleotide sequence ID" value="NC_042321.1"/>
</dbReference>
<gene>
    <name evidence="2" type="primary">89</name>
    <name evidence="2" type="ORF">PBI_LESEDI_89</name>
</gene>
<dbReference type="KEGG" id="vg:40233656"/>
<dbReference type="GeneID" id="40233656"/>